<sequence>MSAKSKLILQLALNQEINEYNNFSDDDEDSLTYATLTPVPIPVEMQAQDSRNVRNSTDGSNYLRVINPNSSQKEIPDKSSIITSKEPFSDEKPLNEGIPYAEPSSSYVESDTRIDVEDGNFGFTDSYEPSSDDEESSESEELTREPRRERDLEVDSNGGKLTQENAELRRESDSDVDINAAEPVQENATEKLTRKRKRDPNSWKRNVQKNLRLEGKQYYTQKGKLKGAKSVKDIVCRCHYKCQQYFTKEQREEILSNFLELKSQELKWNFIIKHVSCIPKKRCYSDNNDRRSKTFVYHLTSNQAFRQVCQKKFLATLNISSRTVRTAVSKSSETGIIQPDLRGKKSPPQKKPENVKNVIREHIKSIPVVSSHYCRTTTKRNYLPPNLSEKRLYEDYKLFCEDRDVVPEKFSFYRNVFVTEFNLGFHHPKKDQCDLCTKFSSLEEQEKFPLQEEYDLHLIRKQEARDHKKEDKERSKVNNSFASYTMDMEKVLVTPSLNVGKLYYAQKLKTYNFTVYNLATSEATNYMWHEGVGTKGSSEIATCLWHVLQNLDPSVKDIIFYSDTASGQNRNCINAAMFLKAVSELPVEVVNQKFMESGHSEMECDSVHSSIETRGNKVDIFTPEGWYATARTAKIKKPFYKVVELNFDQFLNFKKFSSLVIKNRNKNEKGETANWLKMKWIQYRKADPTRIFYKDQLSNPEFQSILIKKISTRAASGLKVNVERLYKEPLCIEKRKLRSLLQLCSSLCIPSAYHAFYENLRSAEEVPPSHSDDEDTN</sequence>
<dbReference type="Proteomes" id="UP001152799">
    <property type="component" value="Chromosome 3"/>
</dbReference>
<keyword evidence="3" id="KW-1185">Reference proteome</keyword>
<feature type="compositionally biased region" description="Polar residues" evidence="1">
    <location>
        <begin position="47"/>
        <end position="60"/>
    </location>
</feature>
<dbReference type="OrthoDB" id="10068225at2759"/>
<feature type="compositionally biased region" description="Basic and acidic residues" evidence="1">
    <location>
        <begin position="141"/>
        <end position="153"/>
    </location>
</feature>
<gene>
    <name evidence="2" type="ORF">CEUTPL_LOCUS6537</name>
</gene>
<feature type="region of interest" description="Disordered" evidence="1">
    <location>
        <begin position="42"/>
        <end position="205"/>
    </location>
</feature>
<evidence type="ECO:0000256" key="1">
    <source>
        <dbReference type="SAM" id="MobiDB-lite"/>
    </source>
</evidence>
<evidence type="ECO:0000313" key="3">
    <source>
        <dbReference type="Proteomes" id="UP001152799"/>
    </source>
</evidence>
<accession>A0A9N9MS46</accession>
<reference evidence="2" key="1">
    <citation type="submission" date="2022-01" db="EMBL/GenBank/DDBJ databases">
        <authorList>
            <person name="King R."/>
        </authorList>
    </citation>
    <scope>NUCLEOTIDE SEQUENCE</scope>
</reference>
<feature type="compositionally biased region" description="Acidic residues" evidence="1">
    <location>
        <begin position="130"/>
        <end position="140"/>
    </location>
</feature>
<dbReference type="PANTHER" id="PTHR10773">
    <property type="entry name" value="DNA-DIRECTED RNA POLYMERASES I, II, AND III SUBUNIT RPABC2"/>
    <property type="match status" value="1"/>
</dbReference>
<dbReference type="PANTHER" id="PTHR10773:SF19">
    <property type="match status" value="1"/>
</dbReference>
<protein>
    <submittedName>
        <fullName evidence="2">Uncharacterized protein</fullName>
    </submittedName>
</protein>
<evidence type="ECO:0000313" key="2">
    <source>
        <dbReference type="EMBL" id="CAG9765942.1"/>
    </source>
</evidence>
<organism evidence="2 3">
    <name type="scientific">Ceutorhynchus assimilis</name>
    <name type="common">cabbage seed weevil</name>
    <dbReference type="NCBI Taxonomy" id="467358"/>
    <lineage>
        <taxon>Eukaryota</taxon>
        <taxon>Metazoa</taxon>
        <taxon>Ecdysozoa</taxon>
        <taxon>Arthropoda</taxon>
        <taxon>Hexapoda</taxon>
        <taxon>Insecta</taxon>
        <taxon>Pterygota</taxon>
        <taxon>Neoptera</taxon>
        <taxon>Endopterygota</taxon>
        <taxon>Coleoptera</taxon>
        <taxon>Polyphaga</taxon>
        <taxon>Cucujiformia</taxon>
        <taxon>Curculionidae</taxon>
        <taxon>Ceutorhynchinae</taxon>
        <taxon>Ceutorhynchus</taxon>
    </lineage>
</organism>
<dbReference type="AlphaFoldDB" id="A0A9N9MS46"/>
<dbReference type="EMBL" id="OU892279">
    <property type="protein sequence ID" value="CAG9765942.1"/>
    <property type="molecule type" value="Genomic_DNA"/>
</dbReference>
<name>A0A9N9MS46_9CUCU</name>
<proteinExistence type="predicted"/>